<dbReference type="SMART" id="SM00895">
    <property type="entry name" value="FCD"/>
    <property type="match status" value="1"/>
</dbReference>
<dbReference type="AlphaFoldDB" id="A0A3N2AQT3"/>
<proteinExistence type="predicted"/>
<dbReference type="InterPro" id="IPR036390">
    <property type="entry name" value="WH_DNA-bd_sf"/>
</dbReference>
<keyword evidence="2" id="KW-0238">DNA-binding</keyword>
<evidence type="ECO:0000313" key="6">
    <source>
        <dbReference type="Proteomes" id="UP000275456"/>
    </source>
</evidence>
<dbReference type="GO" id="GO:0003700">
    <property type="term" value="F:DNA-binding transcription factor activity"/>
    <property type="evidence" value="ECO:0007669"/>
    <property type="project" value="InterPro"/>
</dbReference>
<gene>
    <name evidence="5" type="ORF">EDD26_0430</name>
</gene>
<protein>
    <submittedName>
        <fullName evidence="5">GntR family transcriptional regulator</fullName>
    </submittedName>
</protein>
<keyword evidence="1" id="KW-0805">Transcription regulation</keyword>
<dbReference type="PRINTS" id="PR00035">
    <property type="entry name" value="HTHGNTR"/>
</dbReference>
<dbReference type="Pfam" id="PF00392">
    <property type="entry name" value="GntR"/>
    <property type="match status" value="1"/>
</dbReference>
<dbReference type="PANTHER" id="PTHR43537:SF44">
    <property type="entry name" value="GNTR FAMILY REGULATORY PROTEIN"/>
    <property type="match status" value="1"/>
</dbReference>
<evidence type="ECO:0000256" key="1">
    <source>
        <dbReference type="ARBA" id="ARBA00023015"/>
    </source>
</evidence>
<dbReference type="InterPro" id="IPR036388">
    <property type="entry name" value="WH-like_DNA-bd_sf"/>
</dbReference>
<dbReference type="Proteomes" id="UP000275456">
    <property type="component" value="Unassembled WGS sequence"/>
</dbReference>
<dbReference type="SUPFAM" id="SSF48008">
    <property type="entry name" value="GntR ligand-binding domain-like"/>
    <property type="match status" value="1"/>
</dbReference>
<dbReference type="InterPro" id="IPR011711">
    <property type="entry name" value="GntR_C"/>
</dbReference>
<name>A0A3N2AQT3_9MICO</name>
<keyword evidence="3" id="KW-0804">Transcription</keyword>
<dbReference type="PANTHER" id="PTHR43537">
    <property type="entry name" value="TRANSCRIPTIONAL REGULATOR, GNTR FAMILY"/>
    <property type="match status" value="1"/>
</dbReference>
<accession>A0A3N2AQT3</accession>
<dbReference type="CDD" id="cd07377">
    <property type="entry name" value="WHTH_GntR"/>
    <property type="match status" value="1"/>
</dbReference>
<dbReference type="InterPro" id="IPR008920">
    <property type="entry name" value="TF_FadR/GntR_C"/>
</dbReference>
<dbReference type="PROSITE" id="PS50949">
    <property type="entry name" value="HTH_GNTR"/>
    <property type="match status" value="1"/>
</dbReference>
<evidence type="ECO:0000313" key="5">
    <source>
        <dbReference type="EMBL" id="ROR65072.1"/>
    </source>
</evidence>
<dbReference type="OrthoDB" id="8680240at2"/>
<dbReference type="Gene3D" id="1.10.10.10">
    <property type="entry name" value="Winged helix-like DNA-binding domain superfamily/Winged helix DNA-binding domain"/>
    <property type="match status" value="1"/>
</dbReference>
<sequence>MPPASASSTLTAQVQRSILDLIEADGLEPGQSLPSTAALSERFEVSRPVVREALSALHATGVVELMNGRNAIVRQLDDHLISLFLTRALQATGEPLAALMEVRAPLEIQAARLAAERATPDARAELVDEVHRMAALADDRDAYALADLDLHRSIADLAGNPALLWFTGAVRHRVYEAIVQVRQHREEHGLLGIEHEQHEAIATAIAAGDAPAAESAMREHMASVAGIVAAIESPGR</sequence>
<reference evidence="5 6" key="1">
    <citation type="submission" date="2018-11" db="EMBL/GenBank/DDBJ databases">
        <title>Sequencing the genomes of 1000 actinobacteria strains.</title>
        <authorList>
            <person name="Klenk H.-P."/>
        </authorList>
    </citation>
    <scope>NUCLEOTIDE SEQUENCE [LARGE SCALE GENOMIC DNA]</scope>
    <source>
        <strain evidence="5 6">DSM 9580</strain>
    </source>
</reference>
<dbReference type="RefSeq" id="WP_123696207.1">
    <property type="nucleotide sequence ID" value="NZ_RKHJ01000001.1"/>
</dbReference>
<dbReference type="SMART" id="SM00345">
    <property type="entry name" value="HTH_GNTR"/>
    <property type="match status" value="1"/>
</dbReference>
<organism evidence="5 6">
    <name type="scientific">Agrococcus jenensis</name>
    <dbReference type="NCBI Taxonomy" id="46353"/>
    <lineage>
        <taxon>Bacteria</taxon>
        <taxon>Bacillati</taxon>
        <taxon>Actinomycetota</taxon>
        <taxon>Actinomycetes</taxon>
        <taxon>Micrococcales</taxon>
        <taxon>Microbacteriaceae</taxon>
        <taxon>Agrococcus</taxon>
    </lineage>
</organism>
<keyword evidence="6" id="KW-1185">Reference proteome</keyword>
<dbReference type="InterPro" id="IPR000524">
    <property type="entry name" value="Tscrpt_reg_HTH_GntR"/>
</dbReference>
<feature type="domain" description="HTH gntR-type" evidence="4">
    <location>
        <begin position="8"/>
        <end position="76"/>
    </location>
</feature>
<evidence type="ECO:0000256" key="3">
    <source>
        <dbReference type="ARBA" id="ARBA00023163"/>
    </source>
</evidence>
<evidence type="ECO:0000259" key="4">
    <source>
        <dbReference type="PROSITE" id="PS50949"/>
    </source>
</evidence>
<dbReference type="GO" id="GO:0003677">
    <property type="term" value="F:DNA binding"/>
    <property type="evidence" value="ECO:0007669"/>
    <property type="project" value="UniProtKB-KW"/>
</dbReference>
<dbReference type="EMBL" id="RKHJ01000001">
    <property type="protein sequence ID" value="ROR65072.1"/>
    <property type="molecule type" value="Genomic_DNA"/>
</dbReference>
<dbReference type="Pfam" id="PF07729">
    <property type="entry name" value="FCD"/>
    <property type="match status" value="1"/>
</dbReference>
<dbReference type="Gene3D" id="1.20.120.530">
    <property type="entry name" value="GntR ligand-binding domain-like"/>
    <property type="match status" value="1"/>
</dbReference>
<dbReference type="SUPFAM" id="SSF46785">
    <property type="entry name" value="Winged helix' DNA-binding domain"/>
    <property type="match status" value="1"/>
</dbReference>
<evidence type="ECO:0000256" key="2">
    <source>
        <dbReference type="ARBA" id="ARBA00023125"/>
    </source>
</evidence>
<comment type="caution">
    <text evidence="5">The sequence shown here is derived from an EMBL/GenBank/DDBJ whole genome shotgun (WGS) entry which is preliminary data.</text>
</comment>